<accession>A0ABW1TB25</accession>
<dbReference type="InterPro" id="IPR011411">
    <property type="entry name" value="MazG-related_YvdC"/>
</dbReference>
<dbReference type="PANTHER" id="PTHR42692">
    <property type="entry name" value="NUCLEOTIDE PYROPHOSPHOHYDROLASE"/>
    <property type="match status" value="1"/>
</dbReference>
<evidence type="ECO:0000259" key="1">
    <source>
        <dbReference type="Pfam" id="PF03819"/>
    </source>
</evidence>
<name>A0ABW1TB25_9LACO</name>
<dbReference type="Gene3D" id="1.10.287.1080">
    <property type="entry name" value="MazG-like"/>
    <property type="match status" value="1"/>
</dbReference>
<dbReference type="CDD" id="cd11523">
    <property type="entry name" value="NTP-PPase"/>
    <property type="match status" value="1"/>
</dbReference>
<gene>
    <name evidence="2" type="ORF">ACFP1H_09000</name>
</gene>
<evidence type="ECO:0000313" key="2">
    <source>
        <dbReference type="EMBL" id="MFC6254717.1"/>
    </source>
</evidence>
<proteinExistence type="predicted"/>
<dbReference type="Proteomes" id="UP001596190">
    <property type="component" value="Unassembled WGS sequence"/>
</dbReference>
<dbReference type="EMBL" id="JBHSSA010000086">
    <property type="protein sequence ID" value="MFC6254717.1"/>
    <property type="molecule type" value="Genomic_DNA"/>
</dbReference>
<evidence type="ECO:0000313" key="3">
    <source>
        <dbReference type="Proteomes" id="UP001596190"/>
    </source>
</evidence>
<dbReference type="InterPro" id="IPR004518">
    <property type="entry name" value="MazG-like_dom"/>
</dbReference>
<reference evidence="3" key="1">
    <citation type="journal article" date="2019" name="Int. J. Syst. Evol. Microbiol.">
        <title>The Global Catalogue of Microorganisms (GCM) 10K type strain sequencing project: providing services to taxonomists for standard genome sequencing and annotation.</title>
        <authorList>
            <consortium name="The Broad Institute Genomics Platform"/>
            <consortium name="The Broad Institute Genome Sequencing Center for Infectious Disease"/>
            <person name="Wu L."/>
            <person name="Ma J."/>
        </authorList>
    </citation>
    <scope>NUCLEOTIDE SEQUENCE [LARGE SCALE GENOMIC DNA]</scope>
    <source>
        <strain evidence="3">CCM 8950</strain>
    </source>
</reference>
<dbReference type="InterPro" id="IPR047046">
    <property type="entry name" value="YpjD/YvdC"/>
</dbReference>
<dbReference type="Pfam" id="PF03819">
    <property type="entry name" value="MazG"/>
    <property type="match status" value="1"/>
</dbReference>
<organism evidence="2 3">
    <name type="scientific">Secundilactobacillus hailunensis</name>
    <dbReference type="NCBI Taxonomy" id="2559923"/>
    <lineage>
        <taxon>Bacteria</taxon>
        <taxon>Bacillati</taxon>
        <taxon>Bacillota</taxon>
        <taxon>Bacilli</taxon>
        <taxon>Lactobacillales</taxon>
        <taxon>Lactobacillaceae</taxon>
        <taxon>Secundilactobacillus</taxon>
    </lineage>
</organism>
<dbReference type="SUPFAM" id="SSF101386">
    <property type="entry name" value="all-alpha NTP pyrophosphatases"/>
    <property type="match status" value="1"/>
</dbReference>
<dbReference type="PANTHER" id="PTHR42692:SF2">
    <property type="entry name" value="IG HYPOTHETICAL 16995"/>
    <property type="match status" value="1"/>
</dbReference>
<feature type="domain" description="NTP pyrophosphohydrolase MazG-like" evidence="1">
    <location>
        <begin position="30"/>
        <end position="104"/>
    </location>
</feature>
<comment type="caution">
    <text evidence="2">The sequence shown here is derived from an EMBL/GenBank/DDBJ whole genome shotgun (WGS) entry which is preliminary data.</text>
</comment>
<protein>
    <submittedName>
        <fullName evidence="2">MazG nucleotide pyrophosphohydrolase domain-containing protein</fullName>
    </submittedName>
</protein>
<dbReference type="PIRSF" id="PIRSF036521">
    <property type="entry name" value="UCP036521_pph"/>
    <property type="match status" value="1"/>
</dbReference>
<sequence length="109" mass="13125">MIVTIQEHQAWLKQFYEGRNWYRFNSLIRLNFLTEEMGELTQVVRTIELGRDHPGEHHATKPELRDHLKEELCDVFDQTLILCSKYDLDPEEVFQYGENKLKHRFDSES</sequence>
<dbReference type="RefSeq" id="WP_373278653.1">
    <property type="nucleotide sequence ID" value="NZ_BJDO01000033.1"/>
</dbReference>
<keyword evidence="3" id="KW-1185">Reference proteome</keyword>